<evidence type="ECO:0000313" key="4">
    <source>
        <dbReference type="Proteomes" id="UP000429181"/>
    </source>
</evidence>
<evidence type="ECO:0000313" key="2">
    <source>
        <dbReference type="Ensembl" id="ENSBIXP00000013288.1"/>
    </source>
</evidence>
<dbReference type="STRING" id="30522.A0A4W2D3N1"/>
<reference evidence="3 4" key="1">
    <citation type="submission" date="2018-11" db="EMBL/GenBank/DDBJ databases">
        <title>Haplotype-resolved cattle genomes.</title>
        <authorList>
            <person name="Low W.Y."/>
            <person name="Tearle R."/>
            <person name="Bickhart D.M."/>
            <person name="Rosen B.D."/>
            <person name="Koren S."/>
            <person name="Rhie A."/>
            <person name="Hiendleder S."/>
            <person name="Phillippy A.M."/>
            <person name="Smith T.P.L."/>
            <person name="Williams J.L."/>
        </authorList>
    </citation>
    <scope>NUCLEOTIDE SEQUENCE [LARGE SCALE GENOMIC DNA]</scope>
</reference>
<reference evidence="2" key="2">
    <citation type="submission" date="2025-05" db="UniProtKB">
        <authorList>
            <consortium name="Ensembl"/>
        </authorList>
    </citation>
    <scope>IDENTIFICATION</scope>
</reference>
<accession>A0A4W2D3N1</accession>
<dbReference type="Ensembl" id="ENSBIXT00000023627.1">
    <property type="protein sequence ID" value="ENSBIXP00000013288.1"/>
    <property type="gene ID" value="ENSBIXG00000018249.1"/>
</dbReference>
<keyword evidence="3" id="KW-1185">Reference proteome</keyword>
<feature type="compositionally biased region" description="Basic and acidic residues" evidence="1">
    <location>
        <begin position="1"/>
        <end position="16"/>
    </location>
</feature>
<dbReference type="GeneTree" id="ENSGT00960000191881"/>
<evidence type="ECO:0000256" key="1">
    <source>
        <dbReference type="SAM" id="MobiDB-lite"/>
    </source>
</evidence>
<dbReference type="Proteomes" id="UP000314981">
    <property type="component" value="Chromosome 15"/>
</dbReference>
<feature type="region of interest" description="Disordered" evidence="1">
    <location>
        <begin position="1"/>
        <end position="23"/>
    </location>
</feature>
<sequence>MSNDTRGNKKLPEEPQARPGLRPGYAARVRGLLGSFSLVLEKLLENQHAPVKMSGRKKLEEEWAETASTMASQSPSCGVPVTRPCQVTARYSTCSMWPRTGSCWRRASPRPQPPG</sequence>
<protein>
    <submittedName>
        <fullName evidence="2">Uncharacterized protein</fullName>
    </submittedName>
</protein>
<organism evidence="2 3">
    <name type="scientific">Bos indicus x Bos taurus</name>
    <name type="common">Hybrid cattle</name>
    <dbReference type="NCBI Taxonomy" id="30522"/>
    <lineage>
        <taxon>Eukaryota</taxon>
        <taxon>Metazoa</taxon>
        <taxon>Chordata</taxon>
        <taxon>Craniata</taxon>
        <taxon>Vertebrata</taxon>
        <taxon>Euteleostomi</taxon>
        <taxon>Mammalia</taxon>
        <taxon>Eutheria</taxon>
        <taxon>Laurasiatheria</taxon>
        <taxon>Artiodactyla</taxon>
        <taxon>Ruminantia</taxon>
        <taxon>Pecora</taxon>
        <taxon>Bovidae</taxon>
        <taxon>Bovinae</taxon>
        <taxon>Bos</taxon>
    </lineage>
</organism>
<dbReference type="Ensembl" id="ENSBIXT00005032451.1">
    <property type="protein sequence ID" value="ENSBIXP00005040167.1"/>
    <property type="gene ID" value="ENSBIXG00005022703.1"/>
</dbReference>
<name>A0A4W2D3N1_BOBOX</name>
<dbReference type="AlphaFoldDB" id="A0A4W2D3N1"/>
<proteinExistence type="predicted"/>
<evidence type="ECO:0000313" key="3">
    <source>
        <dbReference type="Proteomes" id="UP000314981"/>
    </source>
</evidence>
<dbReference type="Proteomes" id="UP000429181">
    <property type="component" value="Chromosome 15"/>
</dbReference>